<proteinExistence type="predicted"/>
<reference evidence="1 2" key="1">
    <citation type="submission" date="2016-11" db="EMBL/GenBank/DDBJ databases">
        <authorList>
            <person name="Jaros S."/>
            <person name="Januszkiewicz K."/>
            <person name="Wedrychowicz H."/>
        </authorList>
    </citation>
    <scope>NUCLEOTIDE SEQUENCE [LARGE SCALE GENOMIC DNA]</scope>
    <source>
        <strain evidence="1 2">DSM 24787</strain>
    </source>
</reference>
<sequence length="556" mass="62379">MKRYIFNTLMLLFAVMTVMTGCKKWLDVNYDPATPQDPDPASVFPAQLAGIPRGNQYDARYVGRYIQNWETSLTSRTADIVWDQMGYATGSDANGDIWRQCYFGLGKNLDYIIATGHTKAQWDYIGAAYALKAYMFQITTDHHGEIIYTEAFKENTAIFKFDSQDTVYAGVRSLCDSALKYLARTDFPNPATNRLARGDYAYNGDNAKWIKFVYGVLAHNYNHLSRKSTLYDPAKVIEYCDKSMTVIADDFLVPFDGTKNDDTNFFGPYRDNLTFLRQGAFIVRLLDGFALTGSRAFANRDPRIKHMLSASQDTTNGNGGYVGVEPGIGDPNAASTVPANMRKRAAAPWGDSIYANPSAAVFTPNSGKYLFKDKAVMPVMTSAEIYFIKAEAAFLSNKLDVALDAYTKGINAHFDFINRTAMPRGASTVYNISPITAQERASYLASPNVAKTTAALTLTDIMLQKYIALFGWGFNETWVDLRKYEYNRYIAPGSVFPVYRTFATPQALNGLNNGQLVQRARPRFNSEYVWNLDELKRIQADASNYHTKPIWFAIPN</sequence>
<dbReference type="Pfam" id="PF12771">
    <property type="entry name" value="SusD-like_2"/>
    <property type="match status" value="1"/>
</dbReference>
<name>A0A1N6EDJ6_9BACT</name>
<dbReference type="AlphaFoldDB" id="A0A1N6EDJ6"/>
<keyword evidence="2" id="KW-1185">Reference proteome</keyword>
<evidence type="ECO:0000313" key="1">
    <source>
        <dbReference type="EMBL" id="SIN80957.1"/>
    </source>
</evidence>
<dbReference type="EMBL" id="FSRA01000001">
    <property type="protein sequence ID" value="SIN80957.1"/>
    <property type="molecule type" value="Genomic_DNA"/>
</dbReference>
<dbReference type="SUPFAM" id="SSF48452">
    <property type="entry name" value="TPR-like"/>
    <property type="match status" value="1"/>
</dbReference>
<dbReference type="InterPro" id="IPR041662">
    <property type="entry name" value="SusD-like_2"/>
</dbReference>
<evidence type="ECO:0000313" key="2">
    <source>
        <dbReference type="Proteomes" id="UP000185003"/>
    </source>
</evidence>
<dbReference type="PROSITE" id="PS51257">
    <property type="entry name" value="PROKAR_LIPOPROTEIN"/>
    <property type="match status" value="1"/>
</dbReference>
<dbReference type="RefSeq" id="WP_074238640.1">
    <property type="nucleotide sequence ID" value="NZ_FSRA01000001.1"/>
</dbReference>
<dbReference type="Proteomes" id="UP000185003">
    <property type="component" value="Unassembled WGS sequence"/>
</dbReference>
<dbReference type="InterPro" id="IPR011990">
    <property type="entry name" value="TPR-like_helical_dom_sf"/>
</dbReference>
<protein>
    <submittedName>
        <fullName evidence="1">Starch-binding associating with outer membrane</fullName>
    </submittedName>
</protein>
<dbReference type="STRING" id="536979.SAMN04488055_1500"/>
<gene>
    <name evidence="1" type="ORF">SAMN04488055_1500</name>
</gene>
<accession>A0A1N6EDJ6</accession>
<organism evidence="1 2">
    <name type="scientific">Chitinophaga niabensis</name>
    <dbReference type="NCBI Taxonomy" id="536979"/>
    <lineage>
        <taxon>Bacteria</taxon>
        <taxon>Pseudomonadati</taxon>
        <taxon>Bacteroidota</taxon>
        <taxon>Chitinophagia</taxon>
        <taxon>Chitinophagales</taxon>
        <taxon>Chitinophagaceae</taxon>
        <taxon>Chitinophaga</taxon>
    </lineage>
</organism>
<dbReference type="Gene3D" id="1.25.40.390">
    <property type="match status" value="1"/>
</dbReference>
<dbReference type="OrthoDB" id="9766256at2"/>